<gene>
    <name evidence="1" type="ORF">ASPFODRAFT_223016</name>
</gene>
<dbReference type="Proteomes" id="UP000184063">
    <property type="component" value="Unassembled WGS sequence"/>
</dbReference>
<evidence type="ECO:0000313" key="1">
    <source>
        <dbReference type="EMBL" id="OJZ81345.1"/>
    </source>
</evidence>
<protein>
    <submittedName>
        <fullName evidence="1">Uncharacterized protein</fullName>
    </submittedName>
</protein>
<dbReference type="AlphaFoldDB" id="A0A1M3T3M3"/>
<dbReference type="EMBL" id="KV878251">
    <property type="protein sequence ID" value="OJZ81345.1"/>
    <property type="molecule type" value="Genomic_DNA"/>
</dbReference>
<organism evidence="1 2">
    <name type="scientific">Aspergillus luchuensis (strain CBS 106.47)</name>
    <dbReference type="NCBI Taxonomy" id="1137211"/>
    <lineage>
        <taxon>Eukaryota</taxon>
        <taxon>Fungi</taxon>
        <taxon>Dikarya</taxon>
        <taxon>Ascomycota</taxon>
        <taxon>Pezizomycotina</taxon>
        <taxon>Eurotiomycetes</taxon>
        <taxon>Eurotiomycetidae</taxon>
        <taxon>Eurotiales</taxon>
        <taxon>Aspergillaceae</taxon>
        <taxon>Aspergillus</taxon>
        <taxon>Aspergillus subgen. Circumdati</taxon>
    </lineage>
</organism>
<dbReference type="VEuPathDB" id="FungiDB:ASPFODRAFT_223016"/>
<sequence>MFQLTRSVAVRPSSSREHISCPLDMCLEPVTTKQRLAERIDCSRLPRGRYHLHALRDNSDDHWQRSRQQLQLPAAPRVDGNIKNFNFSGPLVISYERHEENSQSSSSVTSAANIVAELQMYFPAITEDVVEEIPKLYPASHYANAGYRLSDIRQGFDMTGKNLALLRRCIMRRGMLLSILGKLHMERTLPRH</sequence>
<dbReference type="OrthoDB" id="408631at2759"/>
<proteinExistence type="predicted"/>
<evidence type="ECO:0000313" key="2">
    <source>
        <dbReference type="Proteomes" id="UP000184063"/>
    </source>
</evidence>
<reference evidence="2" key="1">
    <citation type="journal article" date="2017" name="Genome Biol.">
        <title>Comparative genomics reveals high biological diversity and specific adaptations in the industrially and medically important fungal genus Aspergillus.</title>
        <authorList>
            <person name="de Vries R.P."/>
            <person name="Riley R."/>
            <person name="Wiebenga A."/>
            <person name="Aguilar-Osorio G."/>
            <person name="Amillis S."/>
            <person name="Uchima C.A."/>
            <person name="Anderluh G."/>
            <person name="Asadollahi M."/>
            <person name="Askin M."/>
            <person name="Barry K."/>
            <person name="Battaglia E."/>
            <person name="Bayram O."/>
            <person name="Benocci T."/>
            <person name="Braus-Stromeyer S.A."/>
            <person name="Caldana C."/>
            <person name="Canovas D."/>
            <person name="Cerqueira G.C."/>
            <person name="Chen F."/>
            <person name="Chen W."/>
            <person name="Choi C."/>
            <person name="Clum A."/>
            <person name="Dos Santos R.A."/>
            <person name="Damasio A.R."/>
            <person name="Diallinas G."/>
            <person name="Emri T."/>
            <person name="Fekete E."/>
            <person name="Flipphi M."/>
            <person name="Freyberg S."/>
            <person name="Gallo A."/>
            <person name="Gournas C."/>
            <person name="Habgood R."/>
            <person name="Hainaut M."/>
            <person name="Harispe M.L."/>
            <person name="Henrissat B."/>
            <person name="Hilden K.S."/>
            <person name="Hope R."/>
            <person name="Hossain A."/>
            <person name="Karabika E."/>
            <person name="Karaffa L."/>
            <person name="Karanyi Z."/>
            <person name="Krasevec N."/>
            <person name="Kuo A."/>
            <person name="Kusch H."/>
            <person name="LaButti K."/>
            <person name="Lagendijk E.L."/>
            <person name="Lapidus A."/>
            <person name="Levasseur A."/>
            <person name="Lindquist E."/>
            <person name="Lipzen A."/>
            <person name="Logrieco A.F."/>
            <person name="MacCabe A."/>
            <person name="Maekelae M.R."/>
            <person name="Malavazi I."/>
            <person name="Melin P."/>
            <person name="Meyer V."/>
            <person name="Mielnichuk N."/>
            <person name="Miskei M."/>
            <person name="Molnar A.P."/>
            <person name="Mule G."/>
            <person name="Ngan C.Y."/>
            <person name="Orejas M."/>
            <person name="Orosz E."/>
            <person name="Ouedraogo J.P."/>
            <person name="Overkamp K.M."/>
            <person name="Park H.-S."/>
            <person name="Perrone G."/>
            <person name="Piumi F."/>
            <person name="Punt P.J."/>
            <person name="Ram A.F."/>
            <person name="Ramon A."/>
            <person name="Rauscher S."/>
            <person name="Record E."/>
            <person name="Riano-Pachon D.M."/>
            <person name="Robert V."/>
            <person name="Roehrig J."/>
            <person name="Ruller R."/>
            <person name="Salamov A."/>
            <person name="Salih N.S."/>
            <person name="Samson R.A."/>
            <person name="Sandor E."/>
            <person name="Sanguinetti M."/>
            <person name="Schuetze T."/>
            <person name="Sepcic K."/>
            <person name="Shelest E."/>
            <person name="Sherlock G."/>
            <person name="Sophianopoulou V."/>
            <person name="Squina F.M."/>
            <person name="Sun H."/>
            <person name="Susca A."/>
            <person name="Todd R.B."/>
            <person name="Tsang A."/>
            <person name="Unkles S.E."/>
            <person name="van de Wiele N."/>
            <person name="van Rossen-Uffink D."/>
            <person name="Oliveira J.V."/>
            <person name="Vesth T.C."/>
            <person name="Visser J."/>
            <person name="Yu J.-H."/>
            <person name="Zhou M."/>
            <person name="Andersen M.R."/>
            <person name="Archer D.B."/>
            <person name="Baker S.E."/>
            <person name="Benoit I."/>
            <person name="Brakhage A.A."/>
            <person name="Braus G.H."/>
            <person name="Fischer R."/>
            <person name="Frisvad J.C."/>
            <person name="Goldman G.H."/>
            <person name="Houbraken J."/>
            <person name="Oakley B."/>
            <person name="Pocsi I."/>
            <person name="Scazzocchio C."/>
            <person name="Seiboth B."/>
            <person name="vanKuyk P.A."/>
            <person name="Wortman J."/>
            <person name="Dyer P.S."/>
            <person name="Grigoriev I.V."/>
        </authorList>
    </citation>
    <scope>NUCLEOTIDE SEQUENCE [LARGE SCALE GENOMIC DNA]</scope>
    <source>
        <strain evidence="2">CBS 106.47</strain>
    </source>
</reference>
<name>A0A1M3T3M3_ASPLC</name>
<accession>A0A1M3T3M3</accession>